<reference evidence="2 3" key="1">
    <citation type="submission" date="2020-08" db="EMBL/GenBank/DDBJ databases">
        <title>Genomic Encyclopedia of Type Strains, Phase IV (KMG-V): Genome sequencing to study the core and pangenomes of soil and plant-associated prokaryotes.</title>
        <authorList>
            <person name="Whitman W."/>
        </authorList>
    </citation>
    <scope>NUCLEOTIDE SEQUENCE [LARGE SCALE GENOMIC DNA]</scope>
    <source>
        <strain evidence="2 3">M2T3</strain>
    </source>
</reference>
<keyword evidence="1" id="KW-1133">Transmembrane helix</keyword>
<dbReference type="Proteomes" id="UP000521017">
    <property type="component" value="Unassembled WGS sequence"/>
</dbReference>
<sequence length="183" mass="21383">MFHRINFYNIINDHLITLRRIDTPAKKISTGDFLLFFLFPLLISITLSYFKIKVDNHIAELITAVSIIGGFLFNLLAIIYGLMDKLIKDTQNQLPKSESGTLKKIFIKEVHINISFNILISLFLLICLLAYSYLPKNYCAQWMMIFNYVLTALIYFLLIIFFLTMLMILNRIYILLKKTDIPT</sequence>
<dbReference type="AlphaFoldDB" id="A0A7X0J501"/>
<accession>A0A7X0J501</accession>
<feature type="transmembrane region" description="Helical" evidence="1">
    <location>
        <begin position="33"/>
        <end position="52"/>
    </location>
</feature>
<organism evidence="2 3">
    <name type="scientific">Pedobacter cryoconitis</name>
    <dbReference type="NCBI Taxonomy" id="188932"/>
    <lineage>
        <taxon>Bacteria</taxon>
        <taxon>Pseudomonadati</taxon>
        <taxon>Bacteroidota</taxon>
        <taxon>Sphingobacteriia</taxon>
        <taxon>Sphingobacteriales</taxon>
        <taxon>Sphingobacteriaceae</taxon>
        <taxon>Pedobacter</taxon>
    </lineage>
</organism>
<evidence type="ECO:0000313" key="3">
    <source>
        <dbReference type="Proteomes" id="UP000521017"/>
    </source>
</evidence>
<evidence type="ECO:0000256" key="1">
    <source>
        <dbReference type="SAM" id="Phobius"/>
    </source>
</evidence>
<name>A0A7X0J501_9SPHI</name>
<feature type="transmembrane region" description="Helical" evidence="1">
    <location>
        <begin position="58"/>
        <end position="83"/>
    </location>
</feature>
<protein>
    <submittedName>
        <fullName evidence="2">Magnesium-transporting ATPase (P-type)</fullName>
    </submittedName>
</protein>
<dbReference type="EMBL" id="JACHCC010000008">
    <property type="protein sequence ID" value="MBB6501223.1"/>
    <property type="molecule type" value="Genomic_DNA"/>
</dbReference>
<comment type="caution">
    <text evidence="2">The sequence shown here is derived from an EMBL/GenBank/DDBJ whole genome shotgun (WGS) entry which is preliminary data.</text>
</comment>
<proteinExistence type="predicted"/>
<keyword evidence="1" id="KW-0812">Transmembrane</keyword>
<feature type="transmembrane region" description="Helical" evidence="1">
    <location>
        <begin position="112"/>
        <end position="133"/>
    </location>
</feature>
<feature type="transmembrane region" description="Helical" evidence="1">
    <location>
        <begin position="145"/>
        <end position="169"/>
    </location>
</feature>
<evidence type="ECO:0000313" key="2">
    <source>
        <dbReference type="EMBL" id="MBB6501223.1"/>
    </source>
</evidence>
<gene>
    <name evidence="2" type="ORF">HDF25_003386</name>
</gene>
<keyword evidence="1" id="KW-0472">Membrane</keyword>